<dbReference type="Gene3D" id="3.90.1530.10">
    <property type="entry name" value="Conserved hypothetical protein from pyrococcus furiosus pfu- 392566-001, ParB domain"/>
    <property type="match status" value="1"/>
</dbReference>
<evidence type="ECO:0000313" key="3">
    <source>
        <dbReference type="Proteomes" id="UP000318720"/>
    </source>
</evidence>
<feature type="region of interest" description="Disordered" evidence="1">
    <location>
        <begin position="1"/>
        <end position="51"/>
    </location>
</feature>
<gene>
    <name evidence="2" type="ORF">Sipo8835_22925</name>
</gene>
<accession>A0AAE8W0H4</accession>
<dbReference type="AlphaFoldDB" id="A0AAE8W0H4"/>
<reference evidence="2 3" key="1">
    <citation type="submission" date="2019-03" db="EMBL/GenBank/DDBJ databases">
        <title>Comparative genomic analyses of the sweetpotato soil rot pathogen, Streptomyces ipomoeae.</title>
        <authorList>
            <person name="Ruschel Soares N."/>
            <person name="Badger J.H."/>
            <person name="Huguet-Tapia J.C."/>
            <person name="Clark C.A."/>
            <person name="Pettis G.S."/>
        </authorList>
    </citation>
    <scope>NUCLEOTIDE SEQUENCE [LARGE SCALE GENOMIC DNA]</scope>
    <source>
        <strain evidence="2 3">88-35</strain>
    </source>
</reference>
<evidence type="ECO:0000313" key="2">
    <source>
        <dbReference type="EMBL" id="TQE30933.1"/>
    </source>
</evidence>
<comment type="caution">
    <text evidence="2">The sequence shown here is derived from an EMBL/GenBank/DDBJ whole genome shotgun (WGS) entry which is preliminary data.</text>
</comment>
<evidence type="ECO:0000256" key="1">
    <source>
        <dbReference type="SAM" id="MobiDB-lite"/>
    </source>
</evidence>
<sequence length="367" mass="40514">MRPPRGGASHPHHRLHPRPHSRRHRGRRQRQTTAPHTGAKPAPVRHRPRRRFPTYGLRAGDQRMTGQIAPPAYVEGDPRDLTLLDINARYLPHEQFRQLVDNIKRDGCLTSTPLVWNDSDTGRRIVLSGNHRTMAAIEAGLSRIGWLEITEPLPRQRQIALQLSHNAIAGQDDPAILKELYDELEAVEWRQYSGLDDKALELLEQVDVTGLGEANLDFATVQVVFLPDELEHAEAAIDAAKATAAADARWVAGLDQYEAVLDAIETSRAAYKIGNVATALGVILAVFEAHLGDLADGWYDADTRQASRKGTAPVESIFGTREIPTDTAAAVRVAIDDLIRDGTVPENEPWRALDVIAAAVTQSDDTR</sequence>
<evidence type="ECO:0008006" key="4">
    <source>
        <dbReference type="Google" id="ProtNLM"/>
    </source>
</evidence>
<dbReference type="Proteomes" id="UP000318720">
    <property type="component" value="Unassembled WGS sequence"/>
</dbReference>
<feature type="compositionally biased region" description="Basic residues" evidence="1">
    <location>
        <begin position="10"/>
        <end position="30"/>
    </location>
</feature>
<organism evidence="2 3">
    <name type="scientific">Streptomyces ipomoeae</name>
    <dbReference type="NCBI Taxonomy" id="103232"/>
    <lineage>
        <taxon>Bacteria</taxon>
        <taxon>Bacillati</taxon>
        <taxon>Actinomycetota</taxon>
        <taxon>Actinomycetes</taxon>
        <taxon>Kitasatosporales</taxon>
        <taxon>Streptomycetaceae</taxon>
        <taxon>Streptomyces</taxon>
    </lineage>
</organism>
<dbReference type="EMBL" id="SPAZ01000188">
    <property type="protein sequence ID" value="TQE30933.1"/>
    <property type="molecule type" value="Genomic_DNA"/>
</dbReference>
<dbReference type="InterPro" id="IPR036086">
    <property type="entry name" value="ParB/Sulfiredoxin_sf"/>
</dbReference>
<protein>
    <recommendedName>
        <fullName evidence="4">ParB/Sulfiredoxin domain-containing protein</fullName>
    </recommendedName>
</protein>
<name>A0AAE8W0H4_9ACTN</name>
<dbReference type="SUPFAM" id="SSF110849">
    <property type="entry name" value="ParB/Sulfiredoxin"/>
    <property type="match status" value="1"/>
</dbReference>
<proteinExistence type="predicted"/>